<evidence type="ECO:0008006" key="4">
    <source>
        <dbReference type="Google" id="ProtNLM"/>
    </source>
</evidence>
<keyword evidence="1" id="KW-0812">Transmembrane</keyword>
<feature type="transmembrane region" description="Helical" evidence="1">
    <location>
        <begin position="386"/>
        <end position="406"/>
    </location>
</feature>
<feature type="transmembrane region" description="Helical" evidence="1">
    <location>
        <begin position="124"/>
        <end position="146"/>
    </location>
</feature>
<protein>
    <recommendedName>
        <fullName evidence="4">O-antigen ligase domain-containing protein</fullName>
    </recommendedName>
</protein>
<proteinExistence type="predicted"/>
<dbReference type="OrthoDB" id="1551474at2"/>
<name>A0A7K3TBK9_9BIFI</name>
<feature type="transmembrane region" description="Helical" evidence="1">
    <location>
        <begin position="12"/>
        <end position="33"/>
    </location>
</feature>
<organism evidence="2 3">
    <name type="scientific">Bifidobacterium ramosum</name>
    <dbReference type="NCBI Taxonomy" id="1798158"/>
    <lineage>
        <taxon>Bacteria</taxon>
        <taxon>Bacillati</taxon>
        <taxon>Actinomycetota</taxon>
        <taxon>Actinomycetes</taxon>
        <taxon>Bifidobacteriales</taxon>
        <taxon>Bifidobacteriaceae</taxon>
        <taxon>Bifidobacterium</taxon>
    </lineage>
</organism>
<dbReference type="Proteomes" id="UP000469943">
    <property type="component" value="Unassembled WGS sequence"/>
</dbReference>
<comment type="caution">
    <text evidence="2">The sequence shown here is derived from an EMBL/GenBank/DDBJ whole genome shotgun (WGS) entry which is preliminary data.</text>
</comment>
<keyword evidence="1" id="KW-1133">Transmembrane helix</keyword>
<feature type="transmembrane region" description="Helical" evidence="1">
    <location>
        <begin position="93"/>
        <end position="112"/>
    </location>
</feature>
<evidence type="ECO:0000313" key="2">
    <source>
        <dbReference type="EMBL" id="NEG71955.1"/>
    </source>
</evidence>
<feature type="transmembrane region" description="Helical" evidence="1">
    <location>
        <begin position="243"/>
        <end position="262"/>
    </location>
</feature>
<keyword evidence="1" id="KW-0472">Membrane</keyword>
<dbReference type="AlphaFoldDB" id="A0A7K3TBK9"/>
<gene>
    <name evidence="2" type="ORF">GFD24_07025</name>
</gene>
<feature type="transmembrane region" description="Helical" evidence="1">
    <location>
        <begin position="352"/>
        <end position="374"/>
    </location>
</feature>
<reference evidence="2 3" key="1">
    <citation type="submission" date="2019-10" db="EMBL/GenBank/DDBJ databases">
        <title>Bifidobacterium from non-human primates.</title>
        <authorList>
            <person name="Modesto M."/>
        </authorList>
    </citation>
    <scope>NUCLEOTIDE SEQUENCE [LARGE SCALE GENOMIC DNA]</scope>
    <source>
        <strain evidence="2 3">TREM</strain>
    </source>
</reference>
<accession>A0A7K3TBK9</accession>
<feature type="transmembrane region" description="Helical" evidence="1">
    <location>
        <begin position="62"/>
        <end position="81"/>
    </location>
</feature>
<evidence type="ECO:0000313" key="3">
    <source>
        <dbReference type="Proteomes" id="UP000469943"/>
    </source>
</evidence>
<feature type="transmembrane region" description="Helical" evidence="1">
    <location>
        <begin position="218"/>
        <end position="236"/>
    </location>
</feature>
<evidence type="ECO:0000256" key="1">
    <source>
        <dbReference type="SAM" id="Phobius"/>
    </source>
</evidence>
<dbReference type="EMBL" id="WHZX01000004">
    <property type="protein sequence ID" value="NEG71955.1"/>
    <property type="molecule type" value="Genomic_DNA"/>
</dbReference>
<feature type="transmembrane region" description="Helical" evidence="1">
    <location>
        <begin position="166"/>
        <end position="189"/>
    </location>
</feature>
<sequence length="426" mass="47810">MSSVSVIRDVSDILFFMALALLPVDGTVLGIPLPYWTPLSPWFFLAYALTNWRVLRFTMRAYLPFFLFPLLLILTSVYGWQTIGVHPVAAVKSILSVLLGLACLASLDIALVRKRLPWRPAVTVLVATYWFAFAVGVVQFVAIQMHQSSVMTYFGRMMYRTYIWQLRPQFLFAEPSYIGMHLYGVLLPVYWMTRDCRLAMLIPTFAIGAIAMGSGTRIVIDSVVALFFFMLATVNFRSKRATWGFVGGMSVVGGGTVIAMFADPRLNALLTKGLLAGDASMSSRIFHMLAPMWSWKHDLQHLLFGWGAGNVSDAVRTGYAGARRWYDARGGVGNSEIDGLANPPADTFTMSAYTSFITEFGVLCLALFALAILIHIVRRRGWDRRTVCWLLLVVYLYIQFEAYAFYAWPLLLWGGLTASRRQPDTD</sequence>